<keyword evidence="1" id="KW-1133">Transmembrane helix</keyword>
<dbReference type="AlphaFoldDB" id="A0A518D1E1"/>
<sequence>MRLRHPHSCAASLDRRGMTLLEVAIAAVIVASIMVVSNAAFLSSFSATERAQDLRSVGLLLDTVMEDVAAQPYGNLLSLNGNQVFDGTNAESSRVRVTIETFQAEVDLVQVRAIATEIDTGREVGRVVSLRSAR</sequence>
<gene>
    <name evidence="2" type="ORF">Pla163_24310</name>
</gene>
<keyword evidence="1" id="KW-0472">Membrane</keyword>
<evidence type="ECO:0000256" key="1">
    <source>
        <dbReference type="SAM" id="Phobius"/>
    </source>
</evidence>
<evidence type="ECO:0000313" key="2">
    <source>
        <dbReference type="EMBL" id="QDU85303.1"/>
    </source>
</evidence>
<reference evidence="2 3" key="1">
    <citation type="submission" date="2019-02" db="EMBL/GenBank/DDBJ databases">
        <title>Deep-cultivation of Planctomycetes and their phenomic and genomic characterization uncovers novel biology.</title>
        <authorList>
            <person name="Wiegand S."/>
            <person name="Jogler M."/>
            <person name="Boedeker C."/>
            <person name="Pinto D."/>
            <person name="Vollmers J."/>
            <person name="Rivas-Marin E."/>
            <person name="Kohn T."/>
            <person name="Peeters S.H."/>
            <person name="Heuer A."/>
            <person name="Rast P."/>
            <person name="Oberbeckmann S."/>
            <person name="Bunk B."/>
            <person name="Jeske O."/>
            <person name="Meyerdierks A."/>
            <person name="Storesund J.E."/>
            <person name="Kallscheuer N."/>
            <person name="Luecker S."/>
            <person name="Lage O.M."/>
            <person name="Pohl T."/>
            <person name="Merkel B.J."/>
            <person name="Hornburger P."/>
            <person name="Mueller R.-W."/>
            <person name="Bruemmer F."/>
            <person name="Labrenz M."/>
            <person name="Spormann A.M."/>
            <person name="Op den Camp H."/>
            <person name="Overmann J."/>
            <person name="Amann R."/>
            <person name="Jetten M.S.M."/>
            <person name="Mascher T."/>
            <person name="Medema M.H."/>
            <person name="Devos D.P."/>
            <person name="Kaster A.-K."/>
            <person name="Ovreas L."/>
            <person name="Rohde M."/>
            <person name="Galperin M.Y."/>
            <person name="Jogler C."/>
        </authorList>
    </citation>
    <scope>NUCLEOTIDE SEQUENCE [LARGE SCALE GENOMIC DNA]</scope>
    <source>
        <strain evidence="2 3">Pla163</strain>
    </source>
</reference>
<keyword evidence="1" id="KW-0812">Transmembrane</keyword>
<dbReference type="PROSITE" id="PS00409">
    <property type="entry name" value="PROKAR_NTER_METHYL"/>
    <property type="match status" value="1"/>
</dbReference>
<dbReference type="EMBL" id="CP036290">
    <property type="protein sequence ID" value="QDU85303.1"/>
    <property type="molecule type" value="Genomic_DNA"/>
</dbReference>
<proteinExistence type="predicted"/>
<evidence type="ECO:0000313" key="3">
    <source>
        <dbReference type="Proteomes" id="UP000319342"/>
    </source>
</evidence>
<dbReference type="Proteomes" id="UP000319342">
    <property type="component" value="Chromosome"/>
</dbReference>
<organism evidence="2 3">
    <name type="scientific">Rohdeia mirabilis</name>
    <dbReference type="NCBI Taxonomy" id="2528008"/>
    <lineage>
        <taxon>Bacteria</taxon>
        <taxon>Pseudomonadati</taxon>
        <taxon>Planctomycetota</taxon>
        <taxon>Planctomycetia</taxon>
        <taxon>Planctomycetia incertae sedis</taxon>
        <taxon>Rohdeia</taxon>
    </lineage>
</organism>
<keyword evidence="3" id="KW-1185">Reference proteome</keyword>
<name>A0A518D1E1_9BACT</name>
<dbReference type="RefSeq" id="WP_419185857.1">
    <property type="nucleotide sequence ID" value="NZ_CP036290.1"/>
</dbReference>
<evidence type="ECO:0008006" key="4">
    <source>
        <dbReference type="Google" id="ProtNLM"/>
    </source>
</evidence>
<dbReference type="NCBIfam" id="TIGR02532">
    <property type="entry name" value="IV_pilin_GFxxxE"/>
    <property type="match status" value="1"/>
</dbReference>
<protein>
    <recommendedName>
        <fullName evidence="4">Prepilin-type N-terminal cleavage/methylation domain-containing protein</fullName>
    </recommendedName>
</protein>
<accession>A0A518D1E1</accession>
<feature type="transmembrane region" description="Helical" evidence="1">
    <location>
        <begin position="20"/>
        <end position="42"/>
    </location>
</feature>
<dbReference type="InterPro" id="IPR012902">
    <property type="entry name" value="N_methyl_site"/>
</dbReference>